<keyword evidence="1" id="KW-1133">Transmembrane helix</keyword>
<gene>
    <name evidence="2" type="ORF">AYI68_g5282</name>
</gene>
<comment type="caution">
    <text evidence="2">The sequence shown here is derived from an EMBL/GenBank/DDBJ whole genome shotgun (WGS) entry which is preliminary data.</text>
</comment>
<sequence length="66" mass="7685">MKTPYFSYNSQPSPPPPQKKDFFFHRLSSFLYIYIVRINCVILAPTGYPPIVVSPQPNKILFVYMS</sequence>
<organism evidence="2 3">
    <name type="scientific">Smittium mucronatum</name>
    <dbReference type="NCBI Taxonomy" id="133383"/>
    <lineage>
        <taxon>Eukaryota</taxon>
        <taxon>Fungi</taxon>
        <taxon>Fungi incertae sedis</taxon>
        <taxon>Zoopagomycota</taxon>
        <taxon>Kickxellomycotina</taxon>
        <taxon>Harpellomycetes</taxon>
        <taxon>Harpellales</taxon>
        <taxon>Legeriomycetaceae</taxon>
        <taxon>Smittium</taxon>
    </lineage>
</organism>
<accession>A0A1R0GUR1</accession>
<keyword evidence="1" id="KW-0472">Membrane</keyword>
<dbReference type="AlphaFoldDB" id="A0A1R0GUR1"/>
<dbReference type="EMBL" id="LSSL01003313">
    <property type="protein sequence ID" value="OLY80619.1"/>
    <property type="molecule type" value="Genomic_DNA"/>
</dbReference>
<proteinExistence type="predicted"/>
<evidence type="ECO:0000313" key="2">
    <source>
        <dbReference type="EMBL" id="OLY80619.1"/>
    </source>
</evidence>
<keyword evidence="1" id="KW-0812">Transmembrane</keyword>
<evidence type="ECO:0000256" key="1">
    <source>
        <dbReference type="SAM" id="Phobius"/>
    </source>
</evidence>
<keyword evidence="3" id="KW-1185">Reference proteome</keyword>
<reference evidence="2 3" key="1">
    <citation type="journal article" date="2016" name="Mol. Biol. Evol.">
        <title>Genome-Wide Survey of Gut Fungi (Harpellales) Reveals the First Horizontally Transferred Ubiquitin Gene from a Mosquito Host.</title>
        <authorList>
            <person name="Wang Y."/>
            <person name="White M.M."/>
            <person name="Kvist S."/>
            <person name="Moncalvo J.M."/>
        </authorList>
    </citation>
    <scope>NUCLEOTIDE SEQUENCE [LARGE SCALE GENOMIC DNA]</scope>
    <source>
        <strain evidence="2 3">ALG-7-W6</strain>
    </source>
</reference>
<feature type="transmembrane region" description="Helical" evidence="1">
    <location>
        <begin position="29"/>
        <end position="48"/>
    </location>
</feature>
<name>A0A1R0GUR1_9FUNG</name>
<dbReference type="Proteomes" id="UP000187455">
    <property type="component" value="Unassembled WGS sequence"/>
</dbReference>
<evidence type="ECO:0000313" key="3">
    <source>
        <dbReference type="Proteomes" id="UP000187455"/>
    </source>
</evidence>
<protein>
    <submittedName>
        <fullName evidence="2">Uncharacterized protein</fullName>
    </submittedName>
</protein>